<dbReference type="Pfam" id="PF00156">
    <property type="entry name" value="Pribosyltran"/>
    <property type="match status" value="1"/>
</dbReference>
<dbReference type="EMBL" id="FOXA01000001">
    <property type="protein sequence ID" value="SFO95827.1"/>
    <property type="molecule type" value="Genomic_DNA"/>
</dbReference>
<dbReference type="InterPro" id="IPR029057">
    <property type="entry name" value="PRTase-like"/>
</dbReference>
<comment type="similarity">
    <text evidence="1">Belongs to the ComF/GntX family.</text>
</comment>
<reference evidence="4 5" key="1">
    <citation type="submission" date="2016-10" db="EMBL/GenBank/DDBJ databases">
        <authorList>
            <person name="de Groot N.N."/>
        </authorList>
    </citation>
    <scope>NUCLEOTIDE SEQUENCE [LARGE SCALE GENOMIC DNA]</scope>
    <source>
        <strain evidence="4 5">DSM 19547</strain>
    </source>
</reference>
<dbReference type="RefSeq" id="WP_093417460.1">
    <property type="nucleotide sequence ID" value="NZ_FOXA01000001.1"/>
</dbReference>
<dbReference type="Proteomes" id="UP000199356">
    <property type="component" value="Unassembled WGS sequence"/>
</dbReference>
<gene>
    <name evidence="4" type="ORF">SAMN04488047_101621</name>
</gene>
<dbReference type="InterPro" id="IPR000836">
    <property type="entry name" value="PRTase_dom"/>
</dbReference>
<dbReference type="Pfam" id="PF18912">
    <property type="entry name" value="DZR_2"/>
    <property type="match status" value="1"/>
</dbReference>
<organism evidence="4 5">
    <name type="scientific">Tranquillimonas alkanivorans</name>
    <dbReference type="NCBI Taxonomy" id="441119"/>
    <lineage>
        <taxon>Bacteria</taxon>
        <taxon>Pseudomonadati</taxon>
        <taxon>Pseudomonadota</taxon>
        <taxon>Alphaproteobacteria</taxon>
        <taxon>Rhodobacterales</taxon>
        <taxon>Roseobacteraceae</taxon>
        <taxon>Tranquillimonas</taxon>
    </lineage>
</organism>
<feature type="domain" description="Phosphoribosyltransferase" evidence="2">
    <location>
        <begin position="188"/>
        <end position="233"/>
    </location>
</feature>
<dbReference type="OrthoDB" id="9779910at2"/>
<dbReference type="Gene3D" id="3.40.50.2020">
    <property type="match status" value="1"/>
</dbReference>
<evidence type="ECO:0000313" key="5">
    <source>
        <dbReference type="Proteomes" id="UP000199356"/>
    </source>
</evidence>
<protein>
    <submittedName>
        <fullName evidence="4">ComF family protein</fullName>
    </submittedName>
</protein>
<dbReference type="SUPFAM" id="SSF53271">
    <property type="entry name" value="PRTase-like"/>
    <property type="match status" value="1"/>
</dbReference>
<dbReference type="PANTHER" id="PTHR47505:SF1">
    <property type="entry name" value="DNA UTILIZATION PROTEIN YHGH"/>
    <property type="match status" value="1"/>
</dbReference>
<feature type="domain" description="Double zinc ribbon" evidence="3">
    <location>
        <begin position="4"/>
        <end position="64"/>
    </location>
</feature>
<sequence>MQSLLNLIYPHQCAMCGTLVEGPGALCGPCWRDTPFIRGLVCDLCGAPLPGEDPGHGVHCDDCMSIARPWSRGRAAFLYRDRARRMVLSLKHADRLDLVRPAGRWLASAAAPVLHEGQAIVPVPIHWTRRLRRRYNQAALLALALARVTGATPRPQALMRVRRTPVQDGMTVGQRFANQADVIRPHPRHGTTLDGADVLLVDDVMTSGATLAAATEACRAAGASSVSVATLARVVKDA</sequence>
<name>A0A1I5LF42_9RHOB</name>
<dbReference type="InterPro" id="IPR044005">
    <property type="entry name" value="DZR_2"/>
</dbReference>
<keyword evidence="5" id="KW-1185">Reference proteome</keyword>
<proteinExistence type="inferred from homology"/>
<accession>A0A1I5LF42</accession>
<dbReference type="AlphaFoldDB" id="A0A1I5LF42"/>
<evidence type="ECO:0000256" key="1">
    <source>
        <dbReference type="ARBA" id="ARBA00008007"/>
    </source>
</evidence>
<dbReference type="PANTHER" id="PTHR47505">
    <property type="entry name" value="DNA UTILIZATION PROTEIN YHGH"/>
    <property type="match status" value="1"/>
</dbReference>
<evidence type="ECO:0000313" key="4">
    <source>
        <dbReference type="EMBL" id="SFO95827.1"/>
    </source>
</evidence>
<evidence type="ECO:0000259" key="2">
    <source>
        <dbReference type="Pfam" id="PF00156"/>
    </source>
</evidence>
<dbReference type="CDD" id="cd06223">
    <property type="entry name" value="PRTases_typeI"/>
    <property type="match status" value="1"/>
</dbReference>
<evidence type="ECO:0000259" key="3">
    <source>
        <dbReference type="Pfam" id="PF18912"/>
    </source>
</evidence>
<dbReference type="InterPro" id="IPR051910">
    <property type="entry name" value="ComF/GntX_DNA_util-trans"/>
</dbReference>
<dbReference type="STRING" id="441119.SAMN04488047_101621"/>